<evidence type="ECO:0000313" key="2">
    <source>
        <dbReference type="Proteomes" id="UP000008068"/>
    </source>
</evidence>
<name>G0M784_CAEBE</name>
<reference evidence="2" key="1">
    <citation type="submission" date="2011-07" db="EMBL/GenBank/DDBJ databases">
        <authorList>
            <consortium name="Caenorhabditis brenneri Sequencing and Analysis Consortium"/>
            <person name="Wilson R.K."/>
        </authorList>
    </citation>
    <scope>NUCLEOTIDE SEQUENCE [LARGE SCALE GENOMIC DNA]</scope>
    <source>
        <strain evidence="2">PB2801</strain>
    </source>
</reference>
<protein>
    <submittedName>
        <fullName evidence="1">Uncharacterized protein</fullName>
    </submittedName>
</protein>
<gene>
    <name evidence="1" type="ORF">CAEBREN_28784</name>
</gene>
<dbReference type="Proteomes" id="UP000008068">
    <property type="component" value="Unassembled WGS sequence"/>
</dbReference>
<dbReference type="HOGENOM" id="CLU_1983505_0_0_1"/>
<proteinExistence type="predicted"/>
<dbReference type="AlphaFoldDB" id="G0M784"/>
<keyword evidence="2" id="KW-1185">Reference proteome</keyword>
<accession>G0M784</accession>
<organism evidence="2">
    <name type="scientific">Caenorhabditis brenneri</name>
    <name type="common">Nematode worm</name>
    <dbReference type="NCBI Taxonomy" id="135651"/>
    <lineage>
        <taxon>Eukaryota</taxon>
        <taxon>Metazoa</taxon>
        <taxon>Ecdysozoa</taxon>
        <taxon>Nematoda</taxon>
        <taxon>Chromadorea</taxon>
        <taxon>Rhabditida</taxon>
        <taxon>Rhabditina</taxon>
        <taxon>Rhabditomorpha</taxon>
        <taxon>Rhabditoidea</taxon>
        <taxon>Rhabditidae</taxon>
        <taxon>Peloderinae</taxon>
        <taxon>Caenorhabditis</taxon>
    </lineage>
</organism>
<dbReference type="EMBL" id="GL379786">
    <property type="protein sequence ID" value="EGT29947.1"/>
    <property type="molecule type" value="Genomic_DNA"/>
</dbReference>
<sequence>MIDHLVAFCQNPAPGKCTKPRTGVETMDRLALPSPNRCLLASVVSTYGAKQLFSLLLLAKQYLSLPPTLHQCFHFFFKNSSGDNTFFGGSLFQVNDLVCHLNCFSVTTNFFINILDHDNLSYKLIH</sequence>
<dbReference type="InParanoid" id="G0M784"/>
<evidence type="ECO:0000313" key="1">
    <source>
        <dbReference type="EMBL" id="EGT29947.1"/>
    </source>
</evidence>